<dbReference type="SUPFAM" id="SSF54001">
    <property type="entry name" value="Cysteine proteinases"/>
    <property type="match status" value="1"/>
</dbReference>
<gene>
    <name evidence="3" type="ORF">ACFO3G_09960</name>
</gene>
<reference evidence="4" key="1">
    <citation type="journal article" date="2019" name="Int. J. Syst. Evol. Microbiol.">
        <title>The Global Catalogue of Microorganisms (GCM) 10K type strain sequencing project: providing services to taxonomists for standard genome sequencing and annotation.</title>
        <authorList>
            <consortium name="The Broad Institute Genomics Platform"/>
            <consortium name="The Broad Institute Genome Sequencing Center for Infectious Disease"/>
            <person name="Wu L."/>
            <person name="Ma J."/>
        </authorList>
    </citation>
    <scope>NUCLEOTIDE SEQUENCE [LARGE SCALE GENOMIC DNA]</scope>
    <source>
        <strain evidence="4">CGMCC 4.7357</strain>
    </source>
</reference>
<dbReference type="Proteomes" id="UP001596020">
    <property type="component" value="Unassembled WGS sequence"/>
</dbReference>
<dbReference type="InterPro" id="IPR002931">
    <property type="entry name" value="Transglutaminase-like"/>
</dbReference>
<proteinExistence type="predicted"/>
<evidence type="ECO:0000256" key="1">
    <source>
        <dbReference type="SAM" id="SignalP"/>
    </source>
</evidence>
<evidence type="ECO:0000259" key="2">
    <source>
        <dbReference type="SMART" id="SM00460"/>
    </source>
</evidence>
<dbReference type="Gene3D" id="2.60.40.1120">
    <property type="entry name" value="Carboxypeptidase-like, regulatory domain"/>
    <property type="match status" value="1"/>
</dbReference>
<feature type="signal peptide" evidence="1">
    <location>
        <begin position="1"/>
        <end position="21"/>
    </location>
</feature>
<comment type="caution">
    <text evidence="3">The sequence shown here is derived from an EMBL/GenBank/DDBJ whole genome shotgun (WGS) entry which is preliminary data.</text>
</comment>
<evidence type="ECO:0000313" key="4">
    <source>
        <dbReference type="Proteomes" id="UP001596020"/>
    </source>
</evidence>
<dbReference type="Gene3D" id="3.10.620.30">
    <property type="match status" value="1"/>
</dbReference>
<keyword evidence="4" id="KW-1185">Reference proteome</keyword>
<dbReference type="SMART" id="SM00460">
    <property type="entry name" value="TGc"/>
    <property type="match status" value="1"/>
</dbReference>
<protein>
    <submittedName>
        <fullName evidence="3">Transglutaminase family protein</fullName>
    </submittedName>
</protein>
<dbReference type="InterPro" id="IPR038765">
    <property type="entry name" value="Papain-like_cys_pep_sf"/>
</dbReference>
<evidence type="ECO:0000313" key="3">
    <source>
        <dbReference type="EMBL" id="MFC4666918.1"/>
    </source>
</evidence>
<dbReference type="PANTHER" id="PTHR35532:SF5">
    <property type="entry name" value="CARBOHYDRATE-BINDING DOMAIN-CONTAINING PROTEIN"/>
    <property type="match status" value="1"/>
</dbReference>
<keyword evidence="1" id="KW-0732">Signal</keyword>
<feature type="chain" id="PRO_5046752785" evidence="1">
    <location>
        <begin position="22"/>
        <end position="893"/>
    </location>
</feature>
<dbReference type="EMBL" id="JBHSGO010000217">
    <property type="protein sequence ID" value="MFC4666918.1"/>
    <property type="molecule type" value="Genomic_DNA"/>
</dbReference>
<organism evidence="3 4">
    <name type="scientific">Falsiporphyromonas endometrii</name>
    <dbReference type="NCBI Taxonomy" id="1387297"/>
    <lineage>
        <taxon>Bacteria</taxon>
        <taxon>Pseudomonadati</taxon>
        <taxon>Bacteroidota</taxon>
        <taxon>Bacteroidia</taxon>
        <taxon>Bacteroidales</taxon>
        <taxon>Porphyromonadaceae</taxon>
        <taxon>Falsiporphyromonas</taxon>
    </lineage>
</organism>
<sequence>MKLSTFLLTFVLGLIPSVSLSQSHFLVQKDYRKIVQADFNQKKAMLSHGHHFDVFSKSKMSPYEKEAMQFLYAYMPVADIVDYPGSFHLMNIRAAERARREMPWGKLVPDLLYRHFVVPERVNNEHLDSSCVVFYDQLKNRVKDLPMYQAILEVNHWCHEKAIYTPSDARTSSPLATCRTAYGRCGEESTFLVAALRSVGIPARQVYTPRWAHTDDNHAWVEAWADGKWYFLGACEPEPVLNLAWFNAPASRGMLMHTKVFGRYNGPEEVMSKTANYTEINVISNYAPTSAVSVHVVDSLGNQVAGALVEFKLYNYAEFYSVAKKITDAQGHCSLTAGRGDMIVWASKEGRFGFARVSFGKQKEITVSLKHCEGDLFSIDFDIVPPKESANLPQVTAEQRKVNDNRLSKEDSIRTAYTSTFLTNETASQFVSSLKSPLTDKLRKSLIDILIKSRGNHSVLEMFLEESDRKGTLDKAVHLLNSLSDKDLRDIVIEVLNDHLWYTIDNDGREDYDCHLLNPRIKYEDLTCYKSFFKKVIDPSKAKSYREDPQRLIQWCKVNISVNDSLSAQRIPQSPEGVWTSKVADSKSLDSFFVAVARSCGISAWIDEVTDEVMYRKGNHVYKVSFEGPATAAIVPQGKLRATYEPNNIVDNPKYYSHFTISKFDNGQLKLLSYDENGTTWQNLLKKPLDLAAGYYVMVTGMRLANGGVLANMTSFVVKEGEETVINLKLRESKDQVQVIGNFNSESLFTPVTCPGKEARMLSKESVLSACGRGYYVIGIVGPGQEPTNHALKDIAALKCKLESWGRKIVLLFPTMDKCKKFNFLEFQGLPKDVVFGIDTDGIASQIVDNMKLKLKDQLPIFIIADTFNRVVFVTQGYTIGLGDQIMNVVNGL</sequence>
<name>A0ABV9KAE4_9PORP</name>
<feature type="domain" description="Transglutaminase-like" evidence="2">
    <location>
        <begin position="177"/>
        <end position="236"/>
    </location>
</feature>
<accession>A0ABV9KAE4</accession>
<dbReference type="Pfam" id="PF01841">
    <property type="entry name" value="Transglut_core"/>
    <property type="match status" value="1"/>
</dbReference>
<dbReference type="PANTHER" id="PTHR35532">
    <property type="entry name" value="SIMILAR TO POLYHYDROXYALKANOATE DEPOLYMERASE"/>
    <property type="match status" value="1"/>
</dbReference>
<dbReference type="RefSeq" id="WP_380080465.1">
    <property type="nucleotide sequence ID" value="NZ_JBHSGO010000217.1"/>
</dbReference>